<gene>
    <name evidence="6" type="ORF">DJ70_07095</name>
</gene>
<dbReference type="InterPro" id="IPR012295">
    <property type="entry name" value="TBP_dom_sf"/>
</dbReference>
<evidence type="ECO:0000256" key="3">
    <source>
        <dbReference type="ARBA" id="ARBA00023125"/>
    </source>
</evidence>
<dbReference type="Proteomes" id="UP000216308">
    <property type="component" value="Unassembled WGS sequence"/>
</dbReference>
<dbReference type="Gene3D" id="3.30.310.10">
    <property type="entry name" value="TATA-Binding Protein"/>
    <property type="match status" value="2"/>
</dbReference>
<keyword evidence="7" id="KW-1185">Reference proteome</keyword>
<reference evidence="6 7" key="1">
    <citation type="journal article" date="2014" name="Front. Microbiol.">
        <title>Population and genomic analysis of the genus Halorubrum.</title>
        <authorList>
            <person name="Fullmer M.S."/>
            <person name="Soucy S.M."/>
            <person name="Swithers K.S."/>
            <person name="Makkay A.M."/>
            <person name="Wheeler R."/>
            <person name="Ventosa A."/>
            <person name="Gogarten J.P."/>
            <person name="Papke R.T."/>
        </authorList>
    </citation>
    <scope>NUCLEOTIDE SEQUENCE [LARGE SCALE GENOMIC DNA]</scope>
    <source>
        <strain evidence="6 7">Cb34</strain>
    </source>
</reference>
<dbReference type="GO" id="GO:0003677">
    <property type="term" value="F:DNA binding"/>
    <property type="evidence" value="ECO:0007669"/>
    <property type="project" value="UniProtKB-KW"/>
</dbReference>
<accession>A0A256IKK1</accession>
<dbReference type="OrthoDB" id="242631at2157"/>
<comment type="similarity">
    <text evidence="1">Belongs to the TBP family.</text>
</comment>
<evidence type="ECO:0000256" key="4">
    <source>
        <dbReference type="ARBA" id="ARBA00023163"/>
    </source>
</evidence>
<keyword evidence="4" id="KW-0804">Transcription</keyword>
<dbReference type="AlphaFoldDB" id="A0A256IKK1"/>
<proteinExistence type="inferred from homology"/>
<evidence type="ECO:0000313" key="6">
    <source>
        <dbReference type="EMBL" id="OYR56973.1"/>
    </source>
</evidence>
<evidence type="ECO:0000313" key="7">
    <source>
        <dbReference type="Proteomes" id="UP000216308"/>
    </source>
</evidence>
<feature type="region of interest" description="Disordered" evidence="5">
    <location>
        <begin position="1"/>
        <end position="21"/>
    </location>
</feature>
<keyword evidence="2" id="KW-0677">Repeat</keyword>
<dbReference type="RefSeq" id="WP_094531457.1">
    <property type="nucleotide sequence ID" value="NZ_NHPJ01000072.1"/>
</dbReference>
<keyword evidence="3" id="KW-0238">DNA-binding</keyword>
<organism evidence="6 7">
    <name type="scientific">Halorubrum halodurans</name>
    <dbReference type="NCBI Taxonomy" id="1383851"/>
    <lineage>
        <taxon>Archaea</taxon>
        <taxon>Methanobacteriati</taxon>
        <taxon>Methanobacteriota</taxon>
        <taxon>Stenosarchaea group</taxon>
        <taxon>Halobacteria</taxon>
        <taxon>Halobacteriales</taxon>
        <taxon>Haloferacaceae</taxon>
        <taxon>Halorubrum</taxon>
    </lineage>
</organism>
<sequence length="230" mass="24623">MSQTTITDFHGNTGTAGTAPALSNITIPDAYRDRLETALAPHGTDDHVDSAGGDVVNVNVTTSIGHPIDIDQLVADTNWTTHATRSNHGNISFPATPGTIWLYPDGSVVLTGNLTASEIVDAVRMLHYRLRSLGVDTDWRPVTVRNVVVQFDSVTGRDRLNLNAVAVGLDDVEYDPAVFSGVIYRDGDGDTCLLFANGETVVQGAGSTSEAVQRRDELVTRLDAYDLLDG</sequence>
<dbReference type="GO" id="GO:0006352">
    <property type="term" value="P:DNA-templated transcription initiation"/>
    <property type="evidence" value="ECO:0007669"/>
    <property type="project" value="InterPro"/>
</dbReference>
<dbReference type="InterPro" id="IPR000814">
    <property type="entry name" value="TBP"/>
</dbReference>
<dbReference type="SUPFAM" id="SSF55945">
    <property type="entry name" value="TATA-box binding protein-like"/>
    <property type="match status" value="2"/>
</dbReference>
<evidence type="ECO:0000256" key="1">
    <source>
        <dbReference type="ARBA" id="ARBA00005560"/>
    </source>
</evidence>
<dbReference type="EMBL" id="NHPJ01000072">
    <property type="protein sequence ID" value="OYR56973.1"/>
    <property type="molecule type" value="Genomic_DNA"/>
</dbReference>
<comment type="caution">
    <text evidence="6">The sequence shown here is derived from an EMBL/GenBank/DDBJ whole genome shotgun (WGS) entry which is preliminary data.</text>
</comment>
<protein>
    <submittedName>
        <fullName evidence="6">Uncharacterized protein</fullName>
    </submittedName>
</protein>
<name>A0A256IKK1_9EURY</name>
<evidence type="ECO:0000256" key="2">
    <source>
        <dbReference type="ARBA" id="ARBA00022737"/>
    </source>
</evidence>
<dbReference type="Pfam" id="PF00352">
    <property type="entry name" value="TBP"/>
    <property type="match status" value="1"/>
</dbReference>
<evidence type="ECO:0000256" key="5">
    <source>
        <dbReference type="SAM" id="MobiDB-lite"/>
    </source>
</evidence>